<accession>A0A067FRN8</accession>
<dbReference type="EMBL" id="KK784891">
    <property type="protein sequence ID" value="KDO70044.1"/>
    <property type="molecule type" value="Genomic_DNA"/>
</dbReference>
<evidence type="ECO:0000256" key="1">
    <source>
        <dbReference type="SAM" id="MobiDB-lite"/>
    </source>
</evidence>
<proteinExistence type="predicted"/>
<name>A0A067FRN8_CITSI</name>
<dbReference type="Proteomes" id="UP000027120">
    <property type="component" value="Unassembled WGS sequence"/>
</dbReference>
<reference evidence="2 3" key="1">
    <citation type="submission" date="2014-04" db="EMBL/GenBank/DDBJ databases">
        <authorList>
            <consortium name="International Citrus Genome Consortium"/>
            <person name="Gmitter F."/>
            <person name="Chen C."/>
            <person name="Farmerie W."/>
            <person name="Harkins T."/>
            <person name="Desany B."/>
            <person name="Mohiuddin M."/>
            <person name="Kodira C."/>
            <person name="Borodovsky M."/>
            <person name="Lomsadze A."/>
            <person name="Burns P."/>
            <person name="Jenkins J."/>
            <person name="Prochnik S."/>
            <person name="Shu S."/>
            <person name="Chapman J."/>
            <person name="Pitluck S."/>
            <person name="Schmutz J."/>
            <person name="Rokhsar D."/>
        </authorList>
    </citation>
    <scope>NUCLEOTIDE SEQUENCE</scope>
</reference>
<evidence type="ECO:0000313" key="2">
    <source>
        <dbReference type="EMBL" id="KDO70044.1"/>
    </source>
</evidence>
<feature type="region of interest" description="Disordered" evidence="1">
    <location>
        <begin position="115"/>
        <end position="135"/>
    </location>
</feature>
<dbReference type="AlphaFoldDB" id="A0A067FRN8"/>
<evidence type="ECO:0000313" key="3">
    <source>
        <dbReference type="Proteomes" id="UP000027120"/>
    </source>
</evidence>
<dbReference type="PANTHER" id="PTHR34956:SF1">
    <property type="entry name" value="DUF4005 DOMAIN-CONTAINING PROTEIN"/>
    <property type="match status" value="1"/>
</dbReference>
<organism evidence="2 3">
    <name type="scientific">Citrus sinensis</name>
    <name type="common">Sweet orange</name>
    <name type="synonym">Citrus aurantium var. sinensis</name>
    <dbReference type="NCBI Taxonomy" id="2711"/>
    <lineage>
        <taxon>Eukaryota</taxon>
        <taxon>Viridiplantae</taxon>
        <taxon>Streptophyta</taxon>
        <taxon>Embryophyta</taxon>
        <taxon>Tracheophyta</taxon>
        <taxon>Spermatophyta</taxon>
        <taxon>Magnoliopsida</taxon>
        <taxon>eudicotyledons</taxon>
        <taxon>Gunneridae</taxon>
        <taxon>Pentapetalae</taxon>
        <taxon>rosids</taxon>
        <taxon>malvids</taxon>
        <taxon>Sapindales</taxon>
        <taxon>Rutaceae</taxon>
        <taxon>Aurantioideae</taxon>
        <taxon>Citrus</taxon>
    </lineage>
</organism>
<sequence>MKLNRDPNEEYGDFNEDDVFYAELRRQILLLTADEDGDEDHFLERKHSSSISAGKRGSSHGLTSFSSALQPGSYFNWCESENNSNTAPTWLVNLWRYGNGTGVFIPHIVKSRRHNKPARTSNERMKAFRQVWSQT</sequence>
<gene>
    <name evidence="2" type="ORF">CISIN_1g042679mg</name>
</gene>
<dbReference type="PANTHER" id="PTHR34956">
    <property type="entry name" value="OS05G0397300 PROTEIN"/>
    <property type="match status" value="1"/>
</dbReference>
<feature type="region of interest" description="Disordered" evidence="1">
    <location>
        <begin position="41"/>
        <end position="62"/>
    </location>
</feature>
<keyword evidence="3" id="KW-1185">Reference proteome</keyword>
<protein>
    <submittedName>
        <fullName evidence="2">Uncharacterized protein</fullName>
    </submittedName>
</protein>